<comment type="subcellular location">
    <subcellularLocation>
        <location evidence="1">Cytoplasm</location>
    </subcellularLocation>
</comment>
<dbReference type="InterPro" id="IPR001781">
    <property type="entry name" value="Znf_LIM"/>
</dbReference>
<evidence type="ECO:0000256" key="7">
    <source>
        <dbReference type="PROSITE-ProRule" id="PRU00125"/>
    </source>
</evidence>
<dbReference type="GO" id="GO:0031941">
    <property type="term" value="C:filamentous actin"/>
    <property type="evidence" value="ECO:0007669"/>
    <property type="project" value="TreeGrafter"/>
</dbReference>
<evidence type="ECO:0000256" key="1">
    <source>
        <dbReference type="ARBA" id="ARBA00004496"/>
    </source>
</evidence>
<dbReference type="InterPro" id="IPR050604">
    <property type="entry name" value="PDZ-LIM_domain"/>
</dbReference>
<evidence type="ECO:0000256" key="3">
    <source>
        <dbReference type="ARBA" id="ARBA00022723"/>
    </source>
</evidence>
<sequence length="404" mass="42973">MPSMLPNLPPTAPGIDPCPLDAGKHSVAVQTCDVPALATPPSTSTSVDPTKDADPAVCTPAISKRQVLENPLEALPKSTPPLPPVKQSPEAKNAAAMITAVLTAQASGDAVDVPQPIGPATASVKPMSKMPSGICHTSPVAAVSSPTFKPSGVAGSTRPAGWQAANSAANSSPRTVLPTAQVSPASQPGWGSGSKAASTVVSKSEPQDDDTLVQMAEHIPAGNRTPMCAHCNSIIRGPFLVAMGRSWHPEEFTCAYCNLSLAHIGFVEEKGSVYCEKCYEQFFAPECARCQRKILGEIINALKQTWHVNCFVCVACKQPIRNNIFHMEDGDPYCEKDYYNLFGTSCHGCDFPIEAGDKFLQALGHTWHDTCFVCAVCCVNLEGQTFFSKKDKLLCKKHAHTVNI</sequence>
<keyword evidence="4" id="KW-0677">Repeat</keyword>
<dbReference type="GO" id="GO:0030018">
    <property type="term" value="C:Z disc"/>
    <property type="evidence" value="ECO:0007669"/>
    <property type="project" value="TreeGrafter"/>
</dbReference>
<organism evidence="10 11">
    <name type="scientific">Chiloscyllium punctatum</name>
    <name type="common">Brownbanded bambooshark</name>
    <name type="synonym">Hemiscyllium punctatum</name>
    <dbReference type="NCBI Taxonomy" id="137246"/>
    <lineage>
        <taxon>Eukaryota</taxon>
        <taxon>Metazoa</taxon>
        <taxon>Chordata</taxon>
        <taxon>Craniata</taxon>
        <taxon>Vertebrata</taxon>
        <taxon>Chondrichthyes</taxon>
        <taxon>Elasmobranchii</taxon>
        <taxon>Galeomorphii</taxon>
        <taxon>Galeoidea</taxon>
        <taxon>Orectolobiformes</taxon>
        <taxon>Hemiscylliidae</taxon>
        <taxon>Chiloscyllium</taxon>
    </lineage>
</organism>
<dbReference type="PANTHER" id="PTHR24214">
    <property type="entry name" value="PDZ AND LIM DOMAIN PROTEIN ZASP"/>
    <property type="match status" value="1"/>
</dbReference>
<comment type="caution">
    <text evidence="10">The sequence shown here is derived from an EMBL/GenBank/DDBJ whole genome shotgun (WGS) entry which is preliminary data.</text>
</comment>
<reference evidence="10 11" key="1">
    <citation type="journal article" date="2018" name="Nat. Ecol. Evol.">
        <title>Shark genomes provide insights into elasmobranch evolution and the origin of vertebrates.</title>
        <authorList>
            <person name="Hara Y"/>
            <person name="Yamaguchi K"/>
            <person name="Onimaru K"/>
            <person name="Kadota M"/>
            <person name="Koyanagi M"/>
            <person name="Keeley SD"/>
            <person name="Tatsumi K"/>
            <person name="Tanaka K"/>
            <person name="Motone F"/>
            <person name="Kageyama Y"/>
            <person name="Nozu R"/>
            <person name="Adachi N"/>
            <person name="Nishimura O"/>
            <person name="Nakagawa R"/>
            <person name="Tanegashima C"/>
            <person name="Kiyatake I"/>
            <person name="Matsumoto R"/>
            <person name="Murakumo K"/>
            <person name="Nishida K"/>
            <person name="Terakita A"/>
            <person name="Kuratani S"/>
            <person name="Sato K"/>
            <person name="Hyodo S Kuraku.S."/>
        </authorList>
    </citation>
    <scope>NUCLEOTIDE SEQUENCE [LARGE SCALE GENOMIC DNA]</scope>
</reference>
<dbReference type="Pfam" id="PF00412">
    <property type="entry name" value="LIM"/>
    <property type="match status" value="3"/>
</dbReference>
<dbReference type="GO" id="GO:0005912">
    <property type="term" value="C:adherens junction"/>
    <property type="evidence" value="ECO:0007669"/>
    <property type="project" value="TreeGrafter"/>
</dbReference>
<dbReference type="STRING" id="137246.A0A401SVT9"/>
<feature type="compositionally biased region" description="Polar residues" evidence="8">
    <location>
        <begin position="195"/>
        <end position="204"/>
    </location>
</feature>
<gene>
    <name evidence="10" type="ORF">chiPu_0012950</name>
</gene>
<dbReference type="OrthoDB" id="5911912at2759"/>
<dbReference type="FunFam" id="2.10.110.10:FF:000020">
    <property type="entry name" value="PDZ and LIM domain protein 5"/>
    <property type="match status" value="1"/>
</dbReference>
<evidence type="ECO:0000256" key="6">
    <source>
        <dbReference type="ARBA" id="ARBA00023038"/>
    </source>
</evidence>
<keyword evidence="11" id="KW-1185">Reference proteome</keyword>
<dbReference type="GO" id="GO:0007507">
    <property type="term" value="P:heart development"/>
    <property type="evidence" value="ECO:0007669"/>
    <property type="project" value="TreeGrafter"/>
</dbReference>
<dbReference type="Proteomes" id="UP000287033">
    <property type="component" value="Unassembled WGS sequence"/>
</dbReference>
<dbReference type="GO" id="GO:0046872">
    <property type="term" value="F:metal ion binding"/>
    <property type="evidence" value="ECO:0007669"/>
    <property type="project" value="UniProtKB-KW"/>
</dbReference>
<dbReference type="AlphaFoldDB" id="A0A401SVT9"/>
<dbReference type="GO" id="GO:0030036">
    <property type="term" value="P:actin cytoskeleton organization"/>
    <property type="evidence" value="ECO:0007669"/>
    <property type="project" value="TreeGrafter"/>
</dbReference>
<dbReference type="FunFam" id="2.10.110.10:FF:000014">
    <property type="entry name" value="PDZ and LIM domain protein 5"/>
    <property type="match status" value="1"/>
</dbReference>
<dbReference type="EMBL" id="BEZZ01000602">
    <property type="protein sequence ID" value="GCC34476.1"/>
    <property type="molecule type" value="Genomic_DNA"/>
</dbReference>
<dbReference type="GO" id="GO:0001725">
    <property type="term" value="C:stress fiber"/>
    <property type="evidence" value="ECO:0007669"/>
    <property type="project" value="TreeGrafter"/>
</dbReference>
<evidence type="ECO:0000259" key="9">
    <source>
        <dbReference type="PROSITE" id="PS50023"/>
    </source>
</evidence>
<keyword evidence="2" id="KW-0963">Cytoplasm</keyword>
<dbReference type="Gene3D" id="2.10.110.10">
    <property type="entry name" value="Cysteine Rich Protein"/>
    <property type="match status" value="3"/>
</dbReference>
<dbReference type="SUPFAM" id="SSF57716">
    <property type="entry name" value="Glucocorticoid receptor-like (DNA-binding domain)"/>
    <property type="match status" value="3"/>
</dbReference>
<dbReference type="GO" id="GO:0061061">
    <property type="term" value="P:muscle structure development"/>
    <property type="evidence" value="ECO:0007669"/>
    <property type="project" value="TreeGrafter"/>
</dbReference>
<evidence type="ECO:0000256" key="2">
    <source>
        <dbReference type="ARBA" id="ARBA00022490"/>
    </source>
</evidence>
<keyword evidence="3 7" id="KW-0479">Metal-binding</keyword>
<keyword evidence="5 7" id="KW-0862">Zinc</keyword>
<dbReference type="GO" id="GO:0003779">
    <property type="term" value="F:actin binding"/>
    <property type="evidence" value="ECO:0007669"/>
    <property type="project" value="TreeGrafter"/>
</dbReference>
<evidence type="ECO:0000256" key="4">
    <source>
        <dbReference type="ARBA" id="ARBA00022737"/>
    </source>
</evidence>
<protein>
    <recommendedName>
        <fullName evidence="9">LIM zinc-binding domain-containing protein</fullName>
    </recommendedName>
</protein>
<dbReference type="SMART" id="SM00132">
    <property type="entry name" value="LIM"/>
    <property type="match status" value="3"/>
</dbReference>
<evidence type="ECO:0000256" key="8">
    <source>
        <dbReference type="SAM" id="MobiDB-lite"/>
    </source>
</evidence>
<dbReference type="PROSITE" id="PS50023">
    <property type="entry name" value="LIM_DOMAIN_2"/>
    <property type="match status" value="3"/>
</dbReference>
<dbReference type="GO" id="GO:0051371">
    <property type="term" value="F:muscle alpha-actinin binding"/>
    <property type="evidence" value="ECO:0007669"/>
    <property type="project" value="TreeGrafter"/>
</dbReference>
<dbReference type="FunFam" id="2.10.110.10:FF:000010">
    <property type="entry name" value="PDZ and LIM domain protein 5"/>
    <property type="match status" value="1"/>
</dbReference>
<evidence type="ECO:0000256" key="5">
    <source>
        <dbReference type="ARBA" id="ARBA00022833"/>
    </source>
</evidence>
<accession>A0A401SVT9</accession>
<keyword evidence="6 7" id="KW-0440">LIM domain</keyword>
<feature type="domain" description="LIM zinc-binding" evidence="9">
    <location>
        <begin position="285"/>
        <end position="344"/>
    </location>
</feature>
<feature type="compositionally biased region" description="Polar residues" evidence="8">
    <location>
        <begin position="164"/>
        <end position="186"/>
    </location>
</feature>
<dbReference type="CDD" id="cd09361">
    <property type="entry name" value="LIM1_Enigma_like"/>
    <property type="match status" value="1"/>
</dbReference>
<proteinExistence type="predicted"/>
<evidence type="ECO:0000313" key="10">
    <source>
        <dbReference type="EMBL" id="GCC34476.1"/>
    </source>
</evidence>
<feature type="domain" description="LIM zinc-binding" evidence="9">
    <location>
        <begin position="226"/>
        <end position="284"/>
    </location>
</feature>
<feature type="region of interest" description="Disordered" evidence="8">
    <location>
        <begin position="146"/>
        <end position="209"/>
    </location>
</feature>
<dbReference type="OMA" id="RNNIFHM"/>
<evidence type="ECO:0000313" key="11">
    <source>
        <dbReference type="Proteomes" id="UP000287033"/>
    </source>
</evidence>
<dbReference type="PANTHER" id="PTHR24214:SF32">
    <property type="entry name" value="PDZ AND LIM DOMAIN PROTEIN 5"/>
    <property type="match status" value="1"/>
</dbReference>
<dbReference type="PROSITE" id="PS00478">
    <property type="entry name" value="LIM_DOMAIN_1"/>
    <property type="match status" value="1"/>
</dbReference>
<feature type="domain" description="LIM zinc-binding" evidence="9">
    <location>
        <begin position="345"/>
        <end position="404"/>
    </location>
</feature>
<name>A0A401SVT9_CHIPU</name>